<comment type="catalytic activity">
    <reaction evidence="8">
        <text>N(2)-formyl-N(1)-(5-phospho-beta-D-ribosyl)glycinamide + L-glutamine + ATP + H2O = 2-formamido-N(1)-(5-O-phospho-beta-D-ribosyl)acetamidine + L-glutamate + ADP + phosphate + H(+)</text>
        <dbReference type="Rhea" id="RHEA:17129"/>
        <dbReference type="ChEBI" id="CHEBI:15377"/>
        <dbReference type="ChEBI" id="CHEBI:15378"/>
        <dbReference type="ChEBI" id="CHEBI:29985"/>
        <dbReference type="ChEBI" id="CHEBI:30616"/>
        <dbReference type="ChEBI" id="CHEBI:43474"/>
        <dbReference type="ChEBI" id="CHEBI:58359"/>
        <dbReference type="ChEBI" id="CHEBI:147286"/>
        <dbReference type="ChEBI" id="CHEBI:147287"/>
        <dbReference type="ChEBI" id="CHEBI:456216"/>
        <dbReference type="EC" id="6.3.5.3"/>
    </reaction>
</comment>
<keyword evidence="6 8" id="KW-0067">ATP-binding</keyword>
<feature type="domain" description="PurM-like N-terminal" evidence="9">
    <location>
        <begin position="303"/>
        <end position="423"/>
    </location>
</feature>
<dbReference type="GO" id="GO:0000287">
    <property type="term" value="F:magnesium ion binding"/>
    <property type="evidence" value="ECO:0007669"/>
    <property type="project" value="UniProtKB-UniRule"/>
</dbReference>
<dbReference type="CDD" id="cd02203">
    <property type="entry name" value="PurL_repeat1"/>
    <property type="match status" value="1"/>
</dbReference>
<feature type="binding site" evidence="8">
    <location>
        <position position="794"/>
    </location>
    <ligand>
        <name>ATP</name>
        <dbReference type="ChEBI" id="CHEBI:30616"/>
    </ligand>
</feature>
<dbReference type="AlphaFoldDB" id="A0A243WIW8"/>
<evidence type="ECO:0000256" key="5">
    <source>
        <dbReference type="ARBA" id="ARBA00022755"/>
    </source>
</evidence>
<dbReference type="RefSeq" id="WP_086592093.1">
    <property type="nucleotide sequence ID" value="NZ_MTSE01000001.1"/>
</dbReference>
<evidence type="ECO:0000256" key="7">
    <source>
        <dbReference type="ARBA" id="ARBA00022842"/>
    </source>
</evidence>
<organism evidence="12 13">
    <name type="scientific">Hymenobacter crusticola</name>
    <dbReference type="NCBI Taxonomy" id="1770526"/>
    <lineage>
        <taxon>Bacteria</taxon>
        <taxon>Pseudomonadati</taxon>
        <taxon>Bacteroidota</taxon>
        <taxon>Cytophagia</taxon>
        <taxon>Cytophagales</taxon>
        <taxon>Hymenobacteraceae</taxon>
        <taxon>Hymenobacter</taxon>
    </lineage>
</organism>
<dbReference type="GO" id="GO:0005737">
    <property type="term" value="C:cytoplasm"/>
    <property type="evidence" value="ECO:0007669"/>
    <property type="project" value="UniProtKB-SubCell"/>
</dbReference>
<keyword evidence="13" id="KW-1185">Reference proteome</keyword>
<evidence type="ECO:0000259" key="11">
    <source>
        <dbReference type="Pfam" id="PF18072"/>
    </source>
</evidence>
<keyword evidence="4 8" id="KW-0547">Nucleotide-binding</keyword>
<dbReference type="GO" id="GO:0006189">
    <property type="term" value="P:'de novo' IMP biosynthetic process"/>
    <property type="evidence" value="ECO:0007669"/>
    <property type="project" value="UniProtKB-UniRule"/>
</dbReference>
<evidence type="ECO:0000259" key="10">
    <source>
        <dbReference type="Pfam" id="PF02769"/>
    </source>
</evidence>
<dbReference type="SUPFAM" id="SSF56042">
    <property type="entry name" value="PurM C-terminal domain-like"/>
    <property type="match status" value="2"/>
</dbReference>
<comment type="similarity">
    <text evidence="8">Belongs to the FGAMS family.</text>
</comment>
<dbReference type="InterPro" id="IPR010074">
    <property type="entry name" value="PRibForGlyAmidine_synth_PurL"/>
</dbReference>
<comment type="pathway">
    <text evidence="8">Purine metabolism; IMP biosynthesis via de novo pathway; 5-amino-1-(5-phospho-D-ribosyl)imidazole from N(2)-formyl-N(1)-(5-phospho-D-ribosyl)glycinamide: step 1/2.</text>
</comment>
<dbReference type="PANTHER" id="PTHR43555:SF1">
    <property type="entry name" value="PHOSPHORIBOSYLFORMYLGLYCINAMIDINE SYNTHASE SUBUNIT PURL"/>
    <property type="match status" value="1"/>
</dbReference>
<evidence type="ECO:0000256" key="4">
    <source>
        <dbReference type="ARBA" id="ARBA00022741"/>
    </source>
</evidence>
<dbReference type="EMBL" id="MTSE01000001">
    <property type="protein sequence ID" value="OUJ75848.1"/>
    <property type="molecule type" value="Genomic_DNA"/>
</dbReference>
<dbReference type="EC" id="6.3.5.3" evidence="8"/>
<dbReference type="SUPFAM" id="SSF55326">
    <property type="entry name" value="PurM N-terminal domain-like"/>
    <property type="match status" value="2"/>
</dbReference>
<dbReference type="Gene3D" id="3.90.650.10">
    <property type="entry name" value="PurM-like C-terminal domain"/>
    <property type="match status" value="2"/>
</dbReference>
<feature type="active site" evidence="8">
    <location>
        <position position="247"/>
    </location>
</feature>
<feature type="binding site" evidence="8">
    <location>
        <position position="319"/>
    </location>
    <ligand>
        <name>ATP</name>
        <dbReference type="ChEBI" id="CHEBI:30616"/>
    </ligand>
</feature>
<keyword evidence="5 8" id="KW-0658">Purine biosynthesis</keyword>
<sequence>MENILRSIQLLLKPGVHDGEGQRVAEAARRHLGLRTGRVQSTAVYSVRYPVTDQQLHDFATRCLQDPVLHDVALDELRHEPAFKSYILVAKLPGVTDDEGISAQNALGDFLNQPLDTHTQHIFSKRLYFLEQELPESSLRRLAEELLGNKLINRFEVGPISQIRDYTPRPGGGAESITNLVSLTGLSDEALVQLSKENLYALNLEEMQAVRAYYAAPETQQERQAAGLPIDPTDCELEIVAQTWSEHCKHKEFSAVIKYKDLGTGEEKEIDSLFKTYIKNATAEVDRQLRANGNDWLIKVFSDNAGAVRINPESLFVWKVETHNSPSAIDPYGGAITGILGNNRDPLATGIGGAQLLFNTNVLCFGNPEFNGTLLTNQLHPRRIFEGVRKGIEDGGNKSGIPTVNGAIIFDDRYAGKPLVYCGTGAVMPMQLAGLDSWEKKIDAEDRIIMAGGRVGKDGIHGATFSSIELDETSPATAVQIGSPITQKLAMDFLMIATRRGLIKCSTDNGAGGLSSSIGELATISGGAVVELEKVPLKYPGLRPWEIFVSESQERFSLAVEPSKLEELLALGREMEVELTDIGYFTADGFLDVRFDGAPVAHLNMDFLHDGVPRKTLEAEWQAPQAQEPQLAADLDYTDVLTRLLGSLNICSRESVIRQYDHEVKGRTIIKPLMGATGQAPQDAAVVRFNFESWEGVAVSNGILPRFGDLDAYHMSAGAFDEAVRQIISVGGKLPNLAPGDNIFWSVNDNFCVPDSVYDAASNPDGKQKLAKLVRMCEALRDATAAYCIPLTSGKDSMKNDFKADGVKISVPPTVLYSMTAKIEDVRHTITSDFKQADDVVYLLGETYDELGGSEFYQLFGELGANVPQVRFEQAKELYTLIGQANDQALIQSCHDLSDGGLAVALAEATFGYGFGAEVELKGELSLATQLFSESHSRFVATVAPEDVVAFEQHFGARATRLGVVTADGQLTVKQAGQTVISAATADLRHTWSNGPVNQVIGLGHDALRNTNESSTGGLG</sequence>
<feature type="binding site" evidence="8">
    <location>
        <position position="344"/>
    </location>
    <ligand>
        <name>substrate</name>
    </ligand>
</feature>
<dbReference type="CDD" id="cd02204">
    <property type="entry name" value="PurL_repeat2"/>
    <property type="match status" value="1"/>
</dbReference>
<dbReference type="Gene3D" id="3.30.1330.10">
    <property type="entry name" value="PurM-like, N-terminal domain"/>
    <property type="match status" value="2"/>
</dbReference>
<feature type="active site" description="Proton acceptor" evidence="8">
    <location>
        <position position="323"/>
    </location>
</feature>
<comment type="function">
    <text evidence="8">Part of the phosphoribosylformylglycinamidine synthase complex involved in the purines biosynthetic pathway. Catalyzes the ATP-dependent conversion of formylglycinamide ribonucleotide (FGAR) and glutamine to yield formylglycinamidine ribonucleotide (FGAM) and glutamate. The FGAM synthase complex is composed of three subunits. PurQ produces an ammonia molecule by converting glutamine to glutamate. PurL transfers the ammonia molecule to FGAR to form FGAM in an ATP-dependent manner. PurS interacts with PurQ and PurL and is thought to assist in the transfer of the ammonia molecule from PurQ to PurL.</text>
</comment>
<reference evidence="12 13" key="1">
    <citation type="submission" date="2017-01" db="EMBL/GenBank/DDBJ databases">
        <title>A new Hymenobacter.</title>
        <authorList>
            <person name="Liang Y."/>
            <person name="Feng F."/>
        </authorList>
    </citation>
    <scope>NUCLEOTIDE SEQUENCE [LARGE SCALE GENOMIC DNA]</scope>
    <source>
        <strain evidence="12">MIMBbqt21</strain>
    </source>
</reference>
<dbReference type="PANTHER" id="PTHR43555">
    <property type="entry name" value="PHOSPHORIBOSYLFORMYLGLYCINAMIDINE SYNTHASE SUBUNIT PURL"/>
    <property type="match status" value="1"/>
</dbReference>
<protein>
    <recommendedName>
        <fullName evidence="8">Phosphoribosylformylglycinamidine synthase subunit PurL</fullName>
        <shortName evidence="8">FGAM synthase</shortName>
        <ecNumber evidence="8">6.3.5.3</ecNumber>
    </recommendedName>
    <alternativeName>
        <fullName evidence="8">Formylglycinamide ribonucleotide amidotransferase subunit II</fullName>
        <shortName evidence="8">FGAR amidotransferase II</shortName>
        <shortName evidence="8">FGAR-AT II</shortName>
    </alternativeName>
    <alternativeName>
        <fullName evidence="8">Glutamine amidotransferase PurL</fullName>
    </alternativeName>
    <alternativeName>
        <fullName evidence="8">Phosphoribosylformylglycinamidine synthase subunit II</fullName>
    </alternativeName>
</protein>
<dbReference type="UniPathway" id="UPA00074">
    <property type="reaction ID" value="UER00128"/>
</dbReference>
<accession>A0A243WIW8</accession>
<dbReference type="Pfam" id="PF00586">
    <property type="entry name" value="AIRS"/>
    <property type="match status" value="1"/>
</dbReference>
<keyword evidence="1 8" id="KW-0963">Cytoplasm</keyword>
<comment type="subcellular location">
    <subcellularLocation>
        <location evidence="8">Cytoplasm</location>
    </subcellularLocation>
</comment>
<feature type="binding site" evidence="8">
    <location>
        <begin position="551"/>
        <end position="553"/>
    </location>
    <ligand>
        <name>substrate</name>
    </ligand>
</feature>
<feature type="domain" description="PurM-like C-terminal" evidence="10">
    <location>
        <begin position="445"/>
        <end position="593"/>
    </location>
</feature>
<proteinExistence type="inferred from homology"/>
<dbReference type="Pfam" id="PF18072">
    <property type="entry name" value="FGAR-AT_linker"/>
    <property type="match status" value="1"/>
</dbReference>
<evidence type="ECO:0000256" key="6">
    <source>
        <dbReference type="ARBA" id="ARBA00022840"/>
    </source>
</evidence>
<evidence type="ECO:0000256" key="2">
    <source>
        <dbReference type="ARBA" id="ARBA00022598"/>
    </source>
</evidence>
<name>A0A243WIW8_9BACT</name>
<feature type="binding site" evidence="8">
    <location>
        <position position="741"/>
    </location>
    <ligand>
        <name>ATP</name>
        <dbReference type="ChEBI" id="CHEBI:30616"/>
    </ligand>
</feature>
<dbReference type="InterPro" id="IPR010918">
    <property type="entry name" value="PurM-like_C_dom"/>
</dbReference>
<dbReference type="InterPro" id="IPR041609">
    <property type="entry name" value="PurL_linker"/>
</dbReference>
<comment type="caution">
    <text evidence="8">Lacks conserved residue(s) required for the propagation of feature annotation.</text>
</comment>
<feature type="domain" description="PurM-like C-terminal" evidence="10">
    <location>
        <begin position="837"/>
        <end position="973"/>
    </location>
</feature>
<dbReference type="InterPro" id="IPR036676">
    <property type="entry name" value="PurM-like_C_sf"/>
</dbReference>
<keyword evidence="2 8" id="KW-0436">Ligase</keyword>
<gene>
    <name evidence="8" type="primary">purL</name>
    <name evidence="12" type="ORF">BXP70_00690</name>
</gene>
<dbReference type="SUPFAM" id="SSF109736">
    <property type="entry name" value="FGAM synthase PurL, linker domain"/>
    <property type="match status" value="1"/>
</dbReference>
<dbReference type="Pfam" id="PF02769">
    <property type="entry name" value="AIRS_C"/>
    <property type="match status" value="2"/>
</dbReference>
<evidence type="ECO:0000256" key="3">
    <source>
        <dbReference type="ARBA" id="ARBA00022723"/>
    </source>
</evidence>
<evidence type="ECO:0000259" key="9">
    <source>
        <dbReference type="Pfam" id="PF00586"/>
    </source>
</evidence>
<dbReference type="InterPro" id="IPR036921">
    <property type="entry name" value="PurM-like_N_sf"/>
</dbReference>
<comment type="caution">
    <text evidence="12">The sequence shown here is derived from an EMBL/GenBank/DDBJ whole genome shotgun (WGS) entry which is preliminary data.</text>
</comment>
<comment type="subunit">
    <text evidence="8">Monomer. Part of the FGAM synthase complex composed of 1 PurL, 1 PurQ and 2 PurS subunits.</text>
</comment>
<evidence type="ECO:0000313" key="12">
    <source>
        <dbReference type="EMBL" id="OUJ75848.1"/>
    </source>
</evidence>
<feature type="binding site" evidence="8">
    <location>
        <position position="508"/>
    </location>
    <ligand>
        <name>Mg(2+)</name>
        <dbReference type="ChEBI" id="CHEBI:18420"/>
        <label>2</label>
    </ligand>
</feature>
<feature type="binding site" evidence="8">
    <location>
        <position position="345"/>
    </location>
    <ligand>
        <name>Mg(2+)</name>
        <dbReference type="ChEBI" id="CHEBI:18420"/>
        <label>2</label>
    </ligand>
</feature>
<feature type="binding site" evidence="8">
    <location>
        <position position="480"/>
    </location>
    <ligand>
        <name>substrate</name>
    </ligand>
</feature>
<dbReference type="GO" id="GO:0004642">
    <property type="term" value="F:phosphoribosylformylglycinamidine synthase activity"/>
    <property type="evidence" value="ECO:0007669"/>
    <property type="project" value="UniProtKB-UniRule"/>
</dbReference>
<dbReference type="Proteomes" id="UP000194873">
    <property type="component" value="Unassembled WGS sequence"/>
</dbReference>
<feature type="binding site" evidence="8">
    <location>
        <position position="797"/>
    </location>
    <ligand>
        <name>substrate</name>
    </ligand>
</feature>
<evidence type="ECO:0000256" key="8">
    <source>
        <dbReference type="HAMAP-Rule" id="MF_00420"/>
    </source>
</evidence>
<evidence type="ECO:0000313" key="13">
    <source>
        <dbReference type="Proteomes" id="UP000194873"/>
    </source>
</evidence>
<keyword evidence="7 8" id="KW-0460">Magnesium</keyword>
<dbReference type="InterPro" id="IPR016188">
    <property type="entry name" value="PurM-like_N"/>
</dbReference>
<feature type="binding site" evidence="8">
    <location>
        <position position="321"/>
    </location>
    <ligand>
        <name>Mg(2+)</name>
        <dbReference type="ChEBI" id="CHEBI:18420"/>
        <label>1</label>
    </ligand>
</feature>
<keyword evidence="3 8" id="KW-0479">Metal-binding</keyword>
<dbReference type="GO" id="GO:0005524">
    <property type="term" value="F:ATP binding"/>
    <property type="evidence" value="ECO:0007669"/>
    <property type="project" value="UniProtKB-UniRule"/>
</dbReference>
<feature type="domain" description="Phosphoribosylformylglycinamidine synthase linker" evidence="11">
    <location>
        <begin position="193"/>
        <end position="251"/>
    </location>
</feature>
<evidence type="ECO:0000256" key="1">
    <source>
        <dbReference type="ARBA" id="ARBA00022490"/>
    </source>
</evidence>
<dbReference type="OrthoDB" id="9804441at2"/>
<dbReference type="HAMAP" id="MF_00420">
    <property type="entry name" value="PurL_2"/>
    <property type="match status" value="1"/>
</dbReference>